<feature type="transmembrane region" description="Helical" evidence="1">
    <location>
        <begin position="6"/>
        <end position="22"/>
    </location>
</feature>
<gene>
    <name evidence="4" type="primary">spmB</name>
    <name evidence="5" type="ORF">BN1095_610012</name>
    <name evidence="3" type="ORF">BN1096_760127</name>
    <name evidence="4" type="ORF">BN1097_760128</name>
    <name evidence="6" type="ORF">SAMEA1402399_03597</name>
</gene>
<dbReference type="EMBL" id="LK933305">
    <property type="protein sequence ID" value="CDT62315.1"/>
    <property type="molecule type" value="Genomic_DNA"/>
</dbReference>
<proteinExistence type="predicted"/>
<organism evidence="4">
    <name type="scientific">Clostridioides difficile</name>
    <name type="common">Peptoclostridium difficile</name>
    <dbReference type="NCBI Taxonomy" id="1496"/>
    <lineage>
        <taxon>Bacteria</taxon>
        <taxon>Bacillati</taxon>
        <taxon>Bacillota</taxon>
        <taxon>Clostridia</taxon>
        <taxon>Peptostreptococcales</taxon>
        <taxon>Peptostreptococcaceae</taxon>
        <taxon>Clostridioides</taxon>
    </lineage>
</organism>
<dbReference type="Pfam" id="PF07670">
    <property type="entry name" value="Gate"/>
    <property type="match status" value="1"/>
</dbReference>
<dbReference type="GeneID" id="66356001"/>
<protein>
    <submittedName>
        <fullName evidence="4">Spore maturation protein B</fullName>
    </submittedName>
</protein>
<reference evidence="6 7" key="2">
    <citation type="submission" date="2019-02" db="EMBL/GenBank/DDBJ databases">
        <authorList>
            <consortium name="Pathogen Informatics"/>
        </authorList>
    </citation>
    <scope>NUCLEOTIDE SEQUENCE [LARGE SCALE GENOMIC DNA]</scope>
    <source>
        <strain evidence="7">clo34</strain>
        <strain evidence="6">Clo34</strain>
    </source>
</reference>
<dbReference type="RefSeq" id="WP_009898747.1">
    <property type="nucleotide sequence ID" value="NZ_BBYB01000109.1"/>
</dbReference>
<feature type="domain" description="Nucleoside transporter/FeoB GTPase Gate" evidence="2">
    <location>
        <begin position="43"/>
        <end position="143"/>
    </location>
</feature>
<evidence type="ECO:0000259" key="2">
    <source>
        <dbReference type="Pfam" id="PF07670"/>
    </source>
</evidence>
<keyword evidence="1" id="KW-0472">Membrane</keyword>
<accession>A0A069AHH1</accession>
<dbReference type="EMBL" id="LK932531">
    <property type="protein sequence ID" value="CDS89914.1"/>
    <property type="molecule type" value="Genomic_DNA"/>
</dbReference>
<dbReference type="InterPro" id="IPR052549">
    <property type="entry name" value="SpmB"/>
</dbReference>
<evidence type="ECO:0000313" key="6">
    <source>
        <dbReference type="EMBL" id="VFD35610.1"/>
    </source>
</evidence>
<sequence length="173" mass="18888">MEIFSNLLIPIIILYIVIYGKYKKIDVYDSFVKGAIDGLKAAWDILPYIIGIFLAIGIFKTGKGLDMLEWLFTPIANMMSIPKELIGLISVKPLSGSGALGMYSELANRVGIGSLVEKMGATIVGSSETIFYTMAIYYGSLKIKNTRHTLSCAMISHVAGVIAAVFICYVIFV</sequence>
<dbReference type="AlphaFoldDB" id="A0A069AHH1"/>
<evidence type="ECO:0000313" key="7">
    <source>
        <dbReference type="Proteomes" id="UP000411588"/>
    </source>
</evidence>
<dbReference type="Proteomes" id="UP000411588">
    <property type="component" value="Unassembled WGS sequence"/>
</dbReference>
<dbReference type="KEGG" id="pdf:CD630DERM_35410"/>
<dbReference type="EMBL" id="CAADAN010000018">
    <property type="protein sequence ID" value="VFD35610.1"/>
    <property type="molecule type" value="Genomic_DNA"/>
</dbReference>
<feature type="transmembrane region" description="Helical" evidence="1">
    <location>
        <begin position="42"/>
        <end position="59"/>
    </location>
</feature>
<dbReference type="PANTHER" id="PTHR35793">
    <property type="entry name" value="INNER MEMBRANE PROTEIN YJIG"/>
    <property type="match status" value="1"/>
</dbReference>
<dbReference type="GO" id="GO:0005886">
    <property type="term" value="C:plasma membrane"/>
    <property type="evidence" value="ECO:0007669"/>
    <property type="project" value="TreeGrafter"/>
</dbReference>
<feature type="transmembrane region" description="Helical" evidence="1">
    <location>
        <begin position="150"/>
        <end position="172"/>
    </location>
</feature>
<evidence type="ECO:0000313" key="4">
    <source>
        <dbReference type="EMBL" id="CDS90128.1"/>
    </source>
</evidence>
<dbReference type="InterPro" id="IPR011642">
    <property type="entry name" value="Gate_dom"/>
</dbReference>
<keyword evidence="1" id="KW-1133">Transmembrane helix</keyword>
<evidence type="ECO:0000313" key="5">
    <source>
        <dbReference type="EMBL" id="CDT62315.1"/>
    </source>
</evidence>
<dbReference type="EMBL" id="LK932416">
    <property type="protein sequence ID" value="CDS90128.1"/>
    <property type="molecule type" value="Genomic_DNA"/>
</dbReference>
<evidence type="ECO:0000256" key="1">
    <source>
        <dbReference type="SAM" id="Phobius"/>
    </source>
</evidence>
<dbReference type="PATRIC" id="fig|1496.1373.peg.406"/>
<name>A0A069AHH1_CLODI</name>
<keyword evidence="1" id="KW-0812">Transmembrane</keyword>
<evidence type="ECO:0000313" key="3">
    <source>
        <dbReference type="EMBL" id="CDS89914.1"/>
    </source>
</evidence>
<dbReference type="PANTHER" id="PTHR35793:SF2">
    <property type="entry name" value="INNER MEMBRANE PROTEIN YJIG"/>
    <property type="match status" value="1"/>
</dbReference>
<reference evidence="4" key="1">
    <citation type="submission" date="2014-07" db="EMBL/GenBank/DDBJ databases">
        <authorList>
            <person name="Monot Marc"/>
        </authorList>
    </citation>
    <scope>NUCLEOTIDE SEQUENCE</scope>
    <source>
        <strain evidence="5">7032989</strain>
        <strain evidence="4">7032994</strain>
    </source>
</reference>